<evidence type="ECO:0000313" key="2">
    <source>
        <dbReference type="Proteomes" id="UP000094285"/>
    </source>
</evidence>
<keyword evidence="2" id="KW-1185">Reference proteome</keyword>
<dbReference type="AlphaFoldDB" id="A0A1E4SLR7"/>
<dbReference type="STRING" id="984487.A0A1E4SLR7"/>
<accession>A0A1E4SLR7</accession>
<evidence type="ECO:0008006" key="3">
    <source>
        <dbReference type="Google" id="ProtNLM"/>
    </source>
</evidence>
<proteinExistence type="predicted"/>
<dbReference type="InterPro" id="IPR019410">
    <property type="entry name" value="Methyltransf_16"/>
</dbReference>
<dbReference type="RefSeq" id="XP_020065591.1">
    <property type="nucleotide sequence ID" value="XM_020209514.1"/>
</dbReference>
<dbReference type="PANTHER" id="PTHR14614">
    <property type="entry name" value="HEPATOCELLULAR CARCINOMA-ASSOCIATED ANTIGEN"/>
    <property type="match status" value="1"/>
</dbReference>
<name>A0A1E4SLR7_9ASCO</name>
<dbReference type="OrthoDB" id="194386at2759"/>
<dbReference type="Proteomes" id="UP000094285">
    <property type="component" value="Unassembled WGS sequence"/>
</dbReference>
<evidence type="ECO:0000313" key="1">
    <source>
        <dbReference type="EMBL" id="ODV80469.1"/>
    </source>
</evidence>
<dbReference type="GeneID" id="30983650"/>
<dbReference type="InterPro" id="IPR029063">
    <property type="entry name" value="SAM-dependent_MTases_sf"/>
</dbReference>
<dbReference type="EMBL" id="KV453910">
    <property type="protein sequence ID" value="ODV80469.1"/>
    <property type="molecule type" value="Genomic_DNA"/>
</dbReference>
<dbReference type="Gene3D" id="3.40.50.150">
    <property type="entry name" value="Vaccinia Virus protein VP39"/>
    <property type="match status" value="1"/>
</dbReference>
<sequence>MKVVSFDKLVSWVGQRVSAKEIFSLDHTCMNEYAFQQKFVDYLSASRITTVSPYYVQTFLRRYIELIERSGEEMAEELYEIYCGELLGAKQLDVSDKEVITYHVGGFGSGAGTSDHTVKIYEAPRLISGSNTTGLRTWEAALYLSNYLNTHPYDWSGKTVLELGGGTGLLSLALTKQPLKEIIITDGSAALIDNLSETLHMNAIDNGPTIKCHQLLWGTTNPNSPDFVQGPPANVDVVVAADVTYDSSILDVLATTISDFLQSGTKMALIAATVRNEQTIADWNASLDRWFDGQWSVVNSCAVPGDIDSLCWFRERTPEIRVYEIRAKLG</sequence>
<protein>
    <recommendedName>
        <fullName evidence="3">S-adenosyl-L-methionine-dependent methyltransferase</fullName>
    </recommendedName>
</protein>
<dbReference type="SUPFAM" id="SSF53335">
    <property type="entry name" value="S-adenosyl-L-methionine-dependent methyltransferases"/>
    <property type="match status" value="1"/>
</dbReference>
<dbReference type="PANTHER" id="PTHR14614:SF130">
    <property type="entry name" value="PROTEIN-LYSINE N-METHYLTRANSFERASE EEF2KMT"/>
    <property type="match status" value="1"/>
</dbReference>
<dbReference type="Pfam" id="PF10294">
    <property type="entry name" value="Methyltransf_16"/>
    <property type="match status" value="1"/>
</dbReference>
<dbReference type="GO" id="GO:0008757">
    <property type="term" value="F:S-adenosylmethionine-dependent methyltransferase activity"/>
    <property type="evidence" value="ECO:0007669"/>
    <property type="project" value="UniProtKB-ARBA"/>
</dbReference>
<dbReference type="GO" id="GO:0005737">
    <property type="term" value="C:cytoplasm"/>
    <property type="evidence" value="ECO:0007669"/>
    <property type="project" value="TreeGrafter"/>
</dbReference>
<organism evidence="1 2">
    <name type="scientific">Suhomyces tanzawaensis NRRL Y-17324</name>
    <dbReference type="NCBI Taxonomy" id="984487"/>
    <lineage>
        <taxon>Eukaryota</taxon>
        <taxon>Fungi</taxon>
        <taxon>Dikarya</taxon>
        <taxon>Ascomycota</taxon>
        <taxon>Saccharomycotina</taxon>
        <taxon>Pichiomycetes</taxon>
        <taxon>Debaryomycetaceae</taxon>
        <taxon>Suhomyces</taxon>
    </lineage>
</organism>
<gene>
    <name evidence="1" type="ORF">CANTADRAFT_47866</name>
</gene>
<reference evidence="2" key="1">
    <citation type="submission" date="2016-05" db="EMBL/GenBank/DDBJ databases">
        <title>Comparative genomics of biotechnologically important yeasts.</title>
        <authorList>
            <consortium name="DOE Joint Genome Institute"/>
            <person name="Riley R."/>
            <person name="Haridas S."/>
            <person name="Wolfe K.H."/>
            <person name="Lopes M.R."/>
            <person name="Hittinger C.T."/>
            <person name="Goker M."/>
            <person name="Salamov A."/>
            <person name="Wisecaver J."/>
            <person name="Long T.M."/>
            <person name="Aerts A.L."/>
            <person name="Barry K."/>
            <person name="Choi C."/>
            <person name="Clum A."/>
            <person name="Coughlan A.Y."/>
            <person name="Deshpande S."/>
            <person name="Douglass A.P."/>
            <person name="Hanson S.J."/>
            <person name="Klenk H.-P."/>
            <person name="Labutti K."/>
            <person name="Lapidus A."/>
            <person name="Lindquist E."/>
            <person name="Lipzen A."/>
            <person name="Meier-Kolthoff J.P."/>
            <person name="Ohm R.A."/>
            <person name="Otillar R.P."/>
            <person name="Pangilinan J."/>
            <person name="Peng Y."/>
            <person name="Rokas A."/>
            <person name="Rosa C.A."/>
            <person name="Scheuner C."/>
            <person name="Sibirny A.A."/>
            <person name="Slot J.C."/>
            <person name="Stielow J.B."/>
            <person name="Sun H."/>
            <person name="Kurtzman C.P."/>
            <person name="Blackwell M."/>
            <person name="Grigoriev I.V."/>
            <person name="Jeffries T.W."/>
        </authorList>
    </citation>
    <scope>NUCLEOTIDE SEQUENCE [LARGE SCALE GENOMIC DNA]</scope>
    <source>
        <strain evidence="2">NRRL Y-17324</strain>
    </source>
</reference>